<organism evidence="2 3">
    <name type="scientific">Solanum verrucosum</name>
    <dbReference type="NCBI Taxonomy" id="315347"/>
    <lineage>
        <taxon>Eukaryota</taxon>
        <taxon>Viridiplantae</taxon>
        <taxon>Streptophyta</taxon>
        <taxon>Embryophyta</taxon>
        <taxon>Tracheophyta</taxon>
        <taxon>Spermatophyta</taxon>
        <taxon>Magnoliopsida</taxon>
        <taxon>eudicotyledons</taxon>
        <taxon>Gunneridae</taxon>
        <taxon>Pentapetalae</taxon>
        <taxon>asterids</taxon>
        <taxon>lamiids</taxon>
        <taxon>Solanales</taxon>
        <taxon>Solanaceae</taxon>
        <taxon>Solanoideae</taxon>
        <taxon>Solaneae</taxon>
        <taxon>Solanum</taxon>
    </lineage>
</organism>
<proteinExistence type="predicted"/>
<protein>
    <submittedName>
        <fullName evidence="2">Uncharacterized protein</fullName>
    </submittedName>
</protein>
<evidence type="ECO:0000313" key="2">
    <source>
        <dbReference type="EMBL" id="WMV19483.1"/>
    </source>
</evidence>
<sequence>GSGSSTSLIQLSSSESVSSAELSKSGQGFAWGQKWSPSASPAQGVGSGCDKKHNKK</sequence>
<dbReference type="AlphaFoldDB" id="A0AAF0QAH4"/>
<evidence type="ECO:0000313" key="3">
    <source>
        <dbReference type="Proteomes" id="UP001234989"/>
    </source>
</evidence>
<gene>
    <name evidence="2" type="ORF">MTR67_012868</name>
</gene>
<dbReference type="EMBL" id="CP133614">
    <property type="protein sequence ID" value="WMV19483.1"/>
    <property type="molecule type" value="Genomic_DNA"/>
</dbReference>
<reference evidence="2" key="1">
    <citation type="submission" date="2023-08" db="EMBL/GenBank/DDBJ databases">
        <title>A de novo genome assembly of Solanum verrucosum Schlechtendal, a Mexican diploid species geographically isolated from the other diploid A-genome species in potato relatives.</title>
        <authorList>
            <person name="Hosaka K."/>
        </authorList>
    </citation>
    <scope>NUCLEOTIDE SEQUENCE</scope>
    <source>
        <tissue evidence="2">Young leaves</tissue>
    </source>
</reference>
<keyword evidence="3" id="KW-1185">Reference proteome</keyword>
<feature type="region of interest" description="Disordered" evidence="1">
    <location>
        <begin position="28"/>
        <end position="56"/>
    </location>
</feature>
<accession>A0AAF0QAH4</accession>
<dbReference type="Proteomes" id="UP001234989">
    <property type="component" value="Chromosome 3"/>
</dbReference>
<evidence type="ECO:0000256" key="1">
    <source>
        <dbReference type="SAM" id="MobiDB-lite"/>
    </source>
</evidence>
<name>A0AAF0QAH4_SOLVR</name>
<feature type="non-terminal residue" evidence="2">
    <location>
        <position position="1"/>
    </location>
</feature>